<dbReference type="InterPro" id="IPR022781">
    <property type="entry name" value="Flagellar_biosynth_FliO"/>
</dbReference>
<evidence type="ECO:0000256" key="1">
    <source>
        <dbReference type="ARBA" id="ARBA00004117"/>
    </source>
</evidence>
<comment type="subcellular location">
    <subcellularLocation>
        <location evidence="1">Bacterial flagellum basal body</location>
    </subcellularLocation>
    <subcellularLocation>
        <location evidence="2">Cell membrane</location>
    </subcellularLocation>
</comment>
<dbReference type="Proteomes" id="UP000575083">
    <property type="component" value="Unassembled WGS sequence"/>
</dbReference>
<organism evidence="10 11">
    <name type="scientific">Acidovorax soli</name>
    <dbReference type="NCBI Taxonomy" id="592050"/>
    <lineage>
        <taxon>Bacteria</taxon>
        <taxon>Pseudomonadati</taxon>
        <taxon>Pseudomonadota</taxon>
        <taxon>Betaproteobacteria</taxon>
        <taxon>Burkholderiales</taxon>
        <taxon>Comamonadaceae</taxon>
        <taxon>Acidovorax</taxon>
    </lineage>
</organism>
<dbReference type="GO" id="GO:0044781">
    <property type="term" value="P:bacterial-type flagellum organization"/>
    <property type="evidence" value="ECO:0007669"/>
    <property type="project" value="InterPro"/>
</dbReference>
<name>A0A7X0PGK0_9BURK</name>
<dbReference type="GO" id="GO:0005886">
    <property type="term" value="C:plasma membrane"/>
    <property type="evidence" value="ECO:0007669"/>
    <property type="project" value="UniProtKB-SubCell"/>
</dbReference>
<dbReference type="InterPro" id="IPR052205">
    <property type="entry name" value="FliO/MopB"/>
</dbReference>
<comment type="caution">
    <text evidence="10">The sequence shown here is derived from an EMBL/GenBank/DDBJ whole genome shotgun (WGS) entry which is preliminary data.</text>
</comment>
<keyword evidence="3" id="KW-1003">Cell membrane</keyword>
<dbReference type="PANTHER" id="PTHR38766">
    <property type="entry name" value="FLAGELLAR PROTEIN FLIO"/>
    <property type="match status" value="1"/>
</dbReference>
<proteinExistence type="inferred from homology"/>
<evidence type="ECO:0000256" key="8">
    <source>
        <dbReference type="ARBA" id="ARBA00037937"/>
    </source>
</evidence>
<evidence type="ECO:0000256" key="5">
    <source>
        <dbReference type="ARBA" id="ARBA00022989"/>
    </source>
</evidence>
<evidence type="ECO:0000256" key="9">
    <source>
        <dbReference type="SAM" id="Phobius"/>
    </source>
</evidence>
<evidence type="ECO:0000256" key="4">
    <source>
        <dbReference type="ARBA" id="ARBA00022692"/>
    </source>
</evidence>
<dbReference type="GO" id="GO:0009425">
    <property type="term" value="C:bacterial-type flagellum basal body"/>
    <property type="evidence" value="ECO:0007669"/>
    <property type="project" value="UniProtKB-SubCell"/>
</dbReference>
<feature type="transmembrane region" description="Helical" evidence="9">
    <location>
        <begin position="6"/>
        <end position="24"/>
    </location>
</feature>
<evidence type="ECO:0000313" key="11">
    <source>
        <dbReference type="Proteomes" id="UP000575083"/>
    </source>
</evidence>
<evidence type="ECO:0000256" key="6">
    <source>
        <dbReference type="ARBA" id="ARBA00023136"/>
    </source>
</evidence>
<protein>
    <submittedName>
        <fullName evidence="10">Flagellar protein FliO/FliZ</fullName>
    </submittedName>
</protein>
<reference evidence="10 11" key="1">
    <citation type="submission" date="2020-08" db="EMBL/GenBank/DDBJ databases">
        <title>Functional genomics of gut bacteria from endangered species of beetles.</title>
        <authorList>
            <person name="Carlos-Shanley C."/>
        </authorList>
    </citation>
    <scope>NUCLEOTIDE SEQUENCE [LARGE SCALE GENOMIC DNA]</scope>
    <source>
        <strain evidence="10 11">S00198</strain>
    </source>
</reference>
<dbReference type="AlphaFoldDB" id="A0A7X0PGK0"/>
<keyword evidence="5 9" id="KW-1133">Transmembrane helix</keyword>
<evidence type="ECO:0000256" key="3">
    <source>
        <dbReference type="ARBA" id="ARBA00022475"/>
    </source>
</evidence>
<evidence type="ECO:0000256" key="7">
    <source>
        <dbReference type="ARBA" id="ARBA00023143"/>
    </source>
</evidence>
<keyword evidence="11" id="KW-1185">Reference proteome</keyword>
<keyword evidence="10" id="KW-0969">Cilium</keyword>
<comment type="similarity">
    <text evidence="8">Belongs to the FliO/MopB family.</text>
</comment>
<keyword evidence="10" id="KW-0966">Cell projection</keyword>
<keyword evidence="6 9" id="KW-0472">Membrane</keyword>
<dbReference type="PANTHER" id="PTHR38766:SF1">
    <property type="entry name" value="FLAGELLAR PROTEIN FLIO"/>
    <property type="match status" value="1"/>
</dbReference>
<evidence type="ECO:0000256" key="2">
    <source>
        <dbReference type="ARBA" id="ARBA00004236"/>
    </source>
</evidence>
<keyword evidence="10" id="KW-0282">Flagellum</keyword>
<dbReference type="Pfam" id="PF04347">
    <property type="entry name" value="FliO"/>
    <property type="match status" value="1"/>
</dbReference>
<gene>
    <name evidence="10" type="ORF">HNP48_004208</name>
</gene>
<keyword evidence="4 9" id="KW-0812">Transmembrane</keyword>
<dbReference type="EMBL" id="JACHLK010000008">
    <property type="protein sequence ID" value="MBB6561515.1"/>
    <property type="molecule type" value="Genomic_DNA"/>
</dbReference>
<keyword evidence="7" id="KW-0975">Bacterial flagellum</keyword>
<evidence type="ECO:0000313" key="10">
    <source>
        <dbReference type="EMBL" id="MBB6561515.1"/>
    </source>
</evidence>
<sequence>MGMTQTLVVVVLFVGAMACLPWLIKRLQQHQASGGLPAGAASRVLSAVAVGPQQKVVTVEVGPEGARTWLVLGVTAQQVTCLHVLAAPSANAVPAALPVVAPDASAFAREMAAAEARKEPHV</sequence>
<accession>A0A7X0PGK0</accession>